<reference evidence="3" key="1">
    <citation type="submission" date="2022-03" db="EMBL/GenBank/DDBJ databases">
        <title>Genomic Encyclopedia of Type Strains, Phase III (KMG-III): the genomes of soil and plant-associated and newly described type strains.</title>
        <authorList>
            <person name="Whitman W."/>
        </authorList>
    </citation>
    <scope>NUCLEOTIDE SEQUENCE</scope>
    <source>
        <strain evidence="3">ANL 6-2</strain>
    </source>
</reference>
<sequence length="254" mass="27572">MLASRLFVLPLLLSLAACAASGDPEPGSSAPSADPIGTETRGAETILRATGNEPFWQLQIDADSLRFDMLGGDVDLEVTTPQPSAVGGGLNWRVSEGGSTLSATLLERLCKDTMTGMPHPQTVVVFLDGEYLQGCGGEPASLLAGGEWVVERLNVNTLRGEERPTLRFDIDEQRLTGSTACNRYMASYTLTREGLSVGHAASTRRACEQTVMELEQEFLELLAGVYRFSMDNELRLYLHAPGDQYLIARQQDTD</sequence>
<feature type="domain" description="DUF306" evidence="2">
    <location>
        <begin position="142"/>
        <end position="240"/>
    </location>
</feature>
<name>A0AAE3KFZ9_9GAMM</name>
<dbReference type="InterPro" id="IPR053147">
    <property type="entry name" value="Hsp_HslJ-like"/>
</dbReference>
<evidence type="ECO:0000256" key="1">
    <source>
        <dbReference type="SAM" id="SignalP"/>
    </source>
</evidence>
<evidence type="ECO:0000313" key="3">
    <source>
        <dbReference type="EMBL" id="MCP1674647.1"/>
    </source>
</evidence>
<dbReference type="InterPro" id="IPR038670">
    <property type="entry name" value="HslJ-like_sf"/>
</dbReference>
<keyword evidence="3" id="KW-0346">Stress response</keyword>
<dbReference type="EMBL" id="JALJXV010000004">
    <property type="protein sequence ID" value="MCP1674647.1"/>
    <property type="molecule type" value="Genomic_DNA"/>
</dbReference>
<feature type="chain" id="PRO_5042143545" evidence="1">
    <location>
        <begin position="20"/>
        <end position="254"/>
    </location>
</feature>
<evidence type="ECO:0000259" key="2">
    <source>
        <dbReference type="Pfam" id="PF03724"/>
    </source>
</evidence>
<organism evidence="3 4">
    <name type="scientific">Natronocella acetinitrilica</name>
    <dbReference type="NCBI Taxonomy" id="414046"/>
    <lineage>
        <taxon>Bacteria</taxon>
        <taxon>Pseudomonadati</taxon>
        <taxon>Pseudomonadota</taxon>
        <taxon>Gammaproteobacteria</taxon>
        <taxon>Chromatiales</taxon>
        <taxon>Ectothiorhodospiraceae</taxon>
        <taxon>Natronocella</taxon>
    </lineage>
</organism>
<keyword evidence="1" id="KW-0732">Signal</keyword>
<gene>
    <name evidence="3" type="ORF">J2T57_001785</name>
</gene>
<dbReference type="InterPro" id="IPR005184">
    <property type="entry name" value="DUF306_Meta_HslJ"/>
</dbReference>
<dbReference type="PANTHER" id="PTHR35535:SF1">
    <property type="entry name" value="HEAT SHOCK PROTEIN HSLJ"/>
    <property type="match status" value="1"/>
</dbReference>
<dbReference type="Gene3D" id="2.40.128.270">
    <property type="match status" value="1"/>
</dbReference>
<keyword evidence="4" id="KW-1185">Reference proteome</keyword>
<dbReference type="Pfam" id="PF03724">
    <property type="entry name" value="META"/>
    <property type="match status" value="1"/>
</dbReference>
<dbReference type="Proteomes" id="UP001205843">
    <property type="component" value="Unassembled WGS sequence"/>
</dbReference>
<evidence type="ECO:0000313" key="4">
    <source>
        <dbReference type="Proteomes" id="UP001205843"/>
    </source>
</evidence>
<dbReference type="PANTHER" id="PTHR35535">
    <property type="entry name" value="HEAT SHOCK PROTEIN HSLJ"/>
    <property type="match status" value="1"/>
</dbReference>
<dbReference type="RefSeq" id="WP_253476822.1">
    <property type="nucleotide sequence ID" value="NZ_JALJXV010000004.1"/>
</dbReference>
<comment type="caution">
    <text evidence="3">The sequence shown here is derived from an EMBL/GenBank/DDBJ whole genome shotgun (WGS) entry which is preliminary data.</text>
</comment>
<accession>A0AAE3KFZ9</accession>
<dbReference type="PROSITE" id="PS51257">
    <property type="entry name" value="PROKAR_LIPOPROTEIN"/>
    <property type="match status" value="1"/>
</dbReference>
<proteinExistence type="predicted"/>
<feature type="signal peptide" evidence="1">
    <location>
        <begin position="1"/>
        <end position="19"/>
    </location>
</feature>
<dbReference type="AlphaFoldDB" id="A0AAE3KFZ9"/>
<protein>
    <submittedName>
        <fullName evidence="3">Heat shock protein HslJ</fullName>
    </submittedName>
</protein>